<evidence type="ECO:0000313" key="2">
    <source>
        <dbReference type="Proteomes" id="UP000748025"/>
    </source>
</evidence>
<dbReference type="EMBL" id="SRPW01001650">
    <property type="protein sequence ID" value="KAG5999670.1"/>
    <property type="molecule type" value="Genomic_DNA"/>
</dbReference>
<protein>
    <submittedName>
        <fullName evidence="1">Uncharacterized protein</fullName>
    </submittedName>
</protein>
<sequence>RSGGQCQSALVLLNQLGGGGAAMLALVPPRLAAVKLGSLDHSSQLRGLRARKVRGAGG</sequence>
<reference evidence="1" key="1">
    <citation type="journal article" date="2020" name="bioRxiv">
        <title>Whole genome comparisons of ergot fungi reveals the divergence and evolution of species within the genus Claviceps are the result of varying mechanisms driving genome evolution and host range expansion.</title>
        <authorList>
            <person name="Wyka S.A."/>
            <person name="Mondo S.J."/>
            <person name="Liu M."/>
            <person name="Dettman J."/>
            <person name="Nalam V."/>
            <person name="Broders K.D."/>
        </authorList>
    </citation>
    <scope>NUCLEOTIDE SEQUENCE</scope>
    <source>
        <strain evidence="1">CCC 602</strain>
    </source>
</reference>
<dbReference type="Proteomes" id="UP000748025">
    <property type="component" value="Unassembled WGS sequence"/>
</dbReference>
<accession>A0A9P7N7C7</accession>
<evidence type="ECO:0000313" key="1">
    <source>
        <dbReference type="EMBL" id="KAG5999670.1"/>
    </source>
</evidence>
<name>A0A9P7N7C7_9HYPO</name>
<feature type="non-terminal residue" evidence="1">
    <location>
        <position position="1"/>
    </location>
</feature>
<comment type="caution">
    <text evidence="1">The sequence shown here is derived from an EMBL/GenBank/DDBJ whole genome shotgun (WGS) entry which is preliminary data.</text>
</comment>
<dbReference type="AlphaFoldDB" id="A0A9P7N7C7"/>
<keyword evidence="2" id="KW-1185">Reference proteome</keyword>
<proteinExistence type="predicted"/>
<gene>
    <name evidence="1" type="ORF">E4U43_001928</name>
</gene>
<organism evidence="1 2">
    <name type="scientific">Claviceps pusilla</name>
    <dbReference type="NCBI Taxonomy" id="123648"/>
    <lineage>
        <taxon>Eukaryota</taxon>
        <taxon>Fungi</taxon>
        <taxon>Dikarya</taxon>
        <taxon>Ascomycota</taxon>
        <taxon>Pezizomycotina</taxon>
        <taxon>Sordariomycetes</taxon>
        <taxon>Hypocreomycetidae</taxon>
        <taxon>Hypocreales</taxon>
        <taxon>Clavicipitaceae</taxon>
        <taxon>Claviceps</taxon>
    </lineage>
</organism>